<organism evidence="1 2">
    <name type="scientific">Mesorhizobium qingshengii</name>
    <dbReference type="NCBI Taxonomy" id="1165689"/>
    <lineage>
        <taxon>Bacteria</taxon>
        <taxon>Pseudomonadati</taxon>
        <taxon>Pseudomonadota</taxon>
        <taxon>Alphaproteobacteria</taxon>
        <taxon>Hyphomicrobiales</taxon>
        <taxon>Phyllobacteriaceae</taxon>
        <taxon>Mesorhizobium</taxon>
    </lineage>
</organism>
<evidence type="ECO:0000313" key="2">
    <source>
        <dbReference type="Proteomes" id="UP001152178"/>
    </source>
</evidence>
<sequence>MKKKIYEKPTLDKREKLSAVTAVPPSSQLQ</sequence>
<keyword evidence="2" id="KW-1185">Reference proteome</keyword>
<protein>
    <submittedName>
        <fullName evidence="1">RiPP</fullName>
    </submittedName>
</protein>
<reference evidence="1" key="1">
    <citation type="submission" date="2022-11" db="EMBL/GenBank/DDBJ databases">
        <authorList>
            <person name="Coimbra C."/>
        </authorList>
    </citation>
    <scope>NUCLEOTIDE SEQUENCE</scope>
    <source>
        <strain evidence="1">Jales19</strain>
    </source>
</reference>
<proteinExistence type="predicted"/>
<dbReference type="RefSeq" id="WP_269906976.1">
    <property type="nucleotide sequence ID" value="NZ_JAPFQA010000010.1"/>
</dbReference>
<name>A0ABT4QYF5_9HYPH</name>
<gene>
    <name evidence="1" type="ORF">OOJ09_20710</name>
</gene>
<comment type="caution">
    <text evidence="1">The sequence shown here is derived from an EMBL/GenBank/DDBJ whole genome shotgun (WGS) entry which is preliminary data.</text>
</comment>
<dbReference type="Proteomes" id="UP001152178">
    <property type="component" value="Unassembled WGS sequence"/>
</dbReference>
<evidence type="ECO:0000313" key="1">
    <source>
        <dbReference type="EMBL" id="MCZ8546618.1"/>
    </source>
</evidence>
<accession>A0ABT4QYF5</accession>
<dbReference type="EMBL" id="JAPFQA010000010">
    <property type="protein sequence ID" value="MCZ8546618.1"/>
    <property type="molecule type" value="Genomic_DNA"/>
</dbReference>